<dbReference type="InterPro" id="IPR050117">
    <property type="entry name" value="MAPK"/>
</dbReference>
<reference evidence="7" key="1">
    <citation type="journal article" date="2023" name="Mol. Phylogenet. Evol.">
        <title>Genome-scale phylogeny and comparative genomics of the fungal order Sordariales.</title>
        <authorList>
            <person name="Hensen N."/>
            <person name="Bonometti L."/>
            <person name="Westerberg I."/>
            <person name="Brannstrom I.O."/>
            <person name="Guillou S."/>
            <person name="Cros-Aarteil S."/>
            <person name="Calhoun S."/>
            <person name="Haridas S."/>
            <person name="Kuo A."/>
            <person name="Mondo S."/>
            <person name="Pangilinan J."/>
            <person name="Riley R."/>
            <person name="LaButti K."/>
            <person name="Andreopoulos B."/>
            <person name="Lipzen A."/>
            <person name="Chen C."/>
            <person name="Yan M."/>
            <person name="Daum C."/>
            <person name="Ng V."/>
            <person name="Clum A."/>
            <person name="Steindorff A."/>
            <person name="Ohm R.A."/>
            <person name="Martin F."/>
            <person name="Silar P."/>
            <person name="Natvig D.O."/>
            <person name="Lalanne C."/>
            <person name="Gautier V."/>
            <person name="Ament-Velasquez S.L."/>
            <person name="Kruys A."/>
            <person name="Hutchinson M.I."/>
            <person name="Powell A.J."/>
            <person name="Barry K."/>
            <person name="Miller A.N."/>
            <person name="Grigoriev I.V."/>
            <person name="Debuchy R."/>
            <person name="Gladieux P."/>
            <person name="Hiltunen Thoren M."/>
            <person name="Johannesson H."/>
        </authorList>
    </citation>
    <scope>NUCLEOTIDE SEQUENCE</scope>
    <source>
        <strain evidence="7">PSN309</strain>
    </source>
</reference>
<dbReference type="SMART" id="SM00220">
    <property type="entry name" value="S_TKc"/>
    <property type="match status" value="1"/>
</dbReference>
<dbReference type="FunFam" id="3.30.200.20:FF:000233">
    <property type="entry name" value="Meiosis induction protein kinase"/>
    <property type="match status" value="1"/>
</dbReference>
<evidence type="ECO:0000256" key="5">
    <source>
        <dbReference type="SAM" id="MobiDB-lite"/>
    </source>
</evidence>
<dbReference type="AlphaFoldDB" id="A0AAN7AHP2"/>
<feature type="region of interest" description="Disordered" evidence="5">
    <location>
        <begin position="628"/>
        <end position="695"/>
    </location>
</feature>
<dbReference type="InterPro" id="IPR011009">
    <property type="entry name" value="Kinase-like_dom_sf"/>
</dbReference>
<feature type="compositionally biased region" description="Low complexity" evidence="5">
    <location>
        <begin position="384"/>
        <end position="397"/>
    </location>
</feature>
<sequence>MTVTHDLIRRGSTQLVNNGLPLEDRFEVLKEIGDGSFGSVVLARVRTAGASVARRGTVVAIKTMKKTFESFTPCLELREVVFLRTLPAHAHLVPALDIFLDPFTKKLHIAMEYMEGNLYQLMKARDHKPLDNASVKSILFQIMQGLEHIHAHNFFHRDIKPENILVSTSAHSDFTNSFRRYSALVTPPSTPPSYTVKIADFGLARETHSKLPYTTYVSTRWYRAPEVLLRAGEYSAPVDIWAVGAMAVEVATLKPLFPGGNEVDQVWRVCEIMGSPGTWYNKAGVRFGGGEWREGTRLAGKLGFSFPRMAPHSMDTLLQTPQWPSSLSHFVTWCLMWDPKNRPTSTQALAHEYFTGAVDPLRPKSSASKMLGRKQSDISRGKDSTTTTPTSSSKPTSWFRKSLIGRSESVEAIAVQQPPPQPQAQPKETPAPRPPPIALPVEPPVPTQRPVVAKRATWTNGPSNVAPMPILPTIRPISPLPDAVTAQASNRAPVYNDAYANAHRNVPLQEKMSKKVGRQLSVQSNTNLYAEHHRQQAERALNGNSGLVSPPSGHKESFFSHLRKRARRFSGRHQTPMSPTYDDLEAQAGCGPWASNRSSMVIDTLPPVPVPKDTYESLDKTLRDGQQMAEVPPAPPAHQVTPGANLKRHHSLPHHQPRSVDNLLGAARGTGPVSSRTRRAQAAHGVNQYDAPDEEDELLDEVLTSTHRAMKELENEKPLRLSVNNVGLSNPYPTPSPSASGNVMLFSDGKEALTPKPLDFGKKTSEYKWPTPPYDEGDWAASASASIWAAGNRF</sequence>
<organism evidence="7 8">
    <name type="scientific">Podospora australis</name>
    <dbReference type="NCBI Taxonomy" id="1536484"/>
    <lineage>
        <taxon>Eukaryota</taxon>
        <taxon>Fungi</taxon>
        <taxon>Dikarya</taxon>
        <taxon>Ascomycota</taxon>
        <taxon>Pezizomycotina</taxon>
        <taxon>Sordariomycetes</taxon>
        <taxon>Sordariomycetidae</taxon>
        <taxon>Sordariales</taxon>
        <taxon>Podosporaceae</taxon>
        <taxon>Podospora</taxon>
    </lineage>
</organism>
<dbReference type="CDD" id="cd07830">
    <property type="entry name" value="STKc_MAK_like"/>
    <property type="match status" value="1"/>
</dbReference>
<evidence type="ECO:0000259" key="6">
    <source>
        <dbReference type="PROSITE" id="PS50011"/>
    </source>
</evidence>
<dbReference type="EMBL" id="MU864432">
    <property type="protein sequence ID" value="KAK4186085.1"/>
    <property type="molecule type" value="Genomic_DNA"/>
</dbReference>
<dbReference type="InterPro" id="IPR000719">
    <property type="entry name" value="Prot_kinase_dom"/>
</dbReference>
<dbReference type="PROSITE" id="PS00108">
    <property type="entry name" value="PROTEIN_KINASE_ST"/>
    <property type="match status" value="1"/>
</dbReference>
<dbReference type="Pfam" id="PF00069">
    <property type="entry name" value="Pkinase"/>
    <property type="match status" value="1"/>
</dbReference>
<proteinExistence type="predicted"/>
<evidence type="ECO:0000256" key="3">
    <source>
        <dbReference type="ARBA" id="ARBA00022840"/>
    </source>
</evidence>
<feature type="domain" description="Protein kinase" evidence="6">
    <location>
        <begin position="26"/>
        <end position="354"/>
    </location>
</feature>
<dbReference type="PANTHER" id="PTHR24055">
    <property type="entry name" value="MITOGEN-ACTIVATED PROTEIN KINASE"/>
    <property type="match status" value="1"/>
</dbReference>
<keyword evidence="3 4" id="KW-0067">ATP-binding</keyword>
<reference evidence="7" key="2">
    <citation type="submission" date="2023-05" db="EMBL/GenBank/DDBJ databases">
        <authorList>
            <consortium name="Lawrence Berkeley National Laboratory"/>
            <person name="Steindorff A."/>
            <person name="Hensen N."/>
            <person name="Bonometti L."/>
            <person name="Westerberg I."/>
            <person name="Brannstrom I.O."/>
            <person name="Guillou S."/>
            <person name="Cros-Aarteil S."/>
            <person name="Calhoun S."/>
            <person name="Haridas S."/>
            <person name="Kuo A."/>
            <person name="Mondo S."/>
            <person name="Pangilinan J."/>
            <person name="Riley R."/>
            <person name="Labutti K."/>
            <person name="Andreopoulos B."/>
            <person name="Lipzen A."/>
            <person name="Chen C."/>
            <person name="Yanf M."/>
            <person name="Daum C."/>
            <person name="Ng V."/>
            <person name="Clum A."/>
            <person name="Ohm R."/>
            <person name="Martin F."/>
            <person name="Silar P."/>
            <person name="Natvig D."/>
            <person name="Lalanne C."/>
            <person name="Gautier V."/>
            <person name="Ament-Velasquez S.L."/>
            <person name="Kruys A."/>
            <person name="Hutchinson M.I."/>
            <person name="Powell A.J."/>
            <person name="Barry K."/>
            <person name="Miller A.N."/>
            <person name="Grigoriev I.V."/>
            <person name="Debuchy R."/>
            <person name="Gladieux P."/>
            <person name="Thoren M.H."/>
            <person name="Johannesson H."/>
        </authorList>
    </citation>
    <scope>NUCLEOTIDE SEQUENCE</scope>
    <source>
        <strain evidence="7">PSN309</strain>
    </source>
</reference>
<feature type="region of interest" description="Disordered" evidence="5">
    <location>
        <begin position="361"/>
        <end position="400"/>
    </location>
</feature>
<comment type="caution">
    <text evidence="7">The sequence shown here is derived from an EMBL/GenBank/DDBJ whole genome shotgun (WGS) entry which is preliminary data.</text>
</comment>
<keyword evidence="7" id="KW-0808">Transferase</keyword>
<feature type="compositionally biased region" description="Basic residues" evidence="5">
    <location>
        <begin position="646"/>
        <end position="657"/>
    </location>
</feature>
<dbReference type="PROSITE" id="PS50011">
    <property type="entry name" value="PROTEIN_KINASE_DOM"/>
    <property type="match status" value="1"/>
</dbReference>
<keyword evidence="8" id="KW-1185">Reference proteome</keyword>
<evidence type="ECO:0000313" key="8">
    <source>
        <dbReference type="Proteomes" id="UP001302126"/>
    </source>
</evidence>
<evidence type="ECO:0000313" key="7">
    <source>
        <dbReference type="EMBL" id="KAK4186085.1"/>
    </source>
</evidence>
<gene>
    <name evidence="7" type="ORF">QBC35DRAFT_388063</name>
</gene>
<keyword evidence="7" id="KW-0418">Kinase</keyword>
<accession>A0AAN7AHP2</accession>
<feature type="binding site" evidence="4">
    <location>
        <position position="62"/>
    </location>
    <ligand>
        <name>ATP</name>
        <dbReference type="ChEBI" id="CHEBI:30616"/>
    </ligand>
</feature>
<dbReference type="FunFam" id="1.10.510.10:FF:000314">
    <property type="entry name" value="Serine threonine-protein kinase mak"/>
    <property type="match status" value="1"/>
</dbReference>
<feature type="region of interest" description="Disordered" evidence="5">
    <location>
        <begin position="414"/>
        <end position="448"/>
    </location>
</feature>
<keyword evidence="2 4" id="KW-0547">Nucleotide-binding</keyword>
<dbReference type="GO" id="GO:0004674">
    <property type="term" value="F:protein serine/threonine kinase activity"/>
    <property type="evidence" value="ECO:0007669"/>
    <property type="project" value="UniProtKB-KW"/>
</dbReference>
<keyword evidence="1" id="KW-0723">Serine/threonine-protein kinase</keyword>
<feature type="compositionally biased region" description="Pro residues" evidence="5">
    <location>
        <begin position="417"/>
        <end position="447"/>
    </location>
</feature>
<dbReference type="GO" id="GO:0005524">
    <property type="term" value="F:ATP binding"/>
    <property type="evidence" value="ECO:0007669"/>
    <property type="project" value="UniProtKB-UniRule"/>
</dbReference>
<feature type="compositionally biased region" description="Basic and acidic residues" evidence="5">
    <location>
        <begin position="374"/>
        <end position="383"/>
    </location>
</feature>
<evidence type="ECO:0000256" key="2">
    <source>
        <dbReference type="ARBA" id="ARBA00022741"/>
    </source>
</evidence>
<dbReference type="Gene3D" id="3.30.200.20">
    <property type="entry name" value="Phosphorylase Kinase, domain 1"/>
    <property type="match status" value="1"/>
</dbReference>
<dbReference type="SUPFAM" id="SSF56112">
    <property type="entry name" value="Protein kinase-like (PK-like)"/>
    <property type="match status" value="1"/>
</dbReference>
<dbReference type="PROSITE" id="PS00107">
    <property type="entry name" value="PROTEIN_KINASE_ATP"/>
    <property type="match status" value="1"/>
</dbReference>
<dbReference type="InterPro" id="IPR008271">
    <property type="entry name" value="Ser/Thr_kinase_AS"/>
</dbReference>
<evidence type="ECO:0000256" key="4">
    <source>
        <dbReference type="PROSITE-ProRule" id="PRU10141"/>
    </source>
</evidence>
<dbReference type="Proteomes" id="UP001302126">
    <property type="component" value="Unassembled WGS sequence"/>
</dbReference>
<dbReference type="InterPro" id="IPR017441">
    <property type="entry name" value="Protein_kinase_ATP_BS"/>
</dbReference>
<name>A0AAN7AHP2_9PEZI</name>
<evidence type="ECO:0000256" key="1">
    <source>
        <dbReference type="ARBA" id="ARBA00022527"/>
    </source>
</evidence>
<dbReference type="Gene3D" id="1.10.510.10">
    <property type="entry name" value="Transferase(Phosphotransferase) domain 1"/>
    <property type="match status" value="1"/>
</dbReference>
<protein>
    <submittedName>
        <fullName evidence="7">Kinase-like domain-containing protein</fullName>
    </submittedName>
</protein>